<evidence type="ECO:0000256" key="7">
    <source>
        <dbReference type="ARBA" id="ARBA00023139"/>
    </source>
</evidence>
<protein>
    <submittedName>
        <fullName evidence="16">Neurotensin receptor type 1</fullName>
    </submittedName>
</protein>
<evidence type="ECO:0000256" key="13">
    <source>
        <dbReference type="SAM" id="MobiDB-lite"/>
    </source>
</evidence>
<evidence type="ECO:0000256" key="12">
    <source>
        <dbReference type="RuleBase" id="RU000688"/>
    </source>
</evidence>
<evidence type="ECO:0000256" key="11">
    <source>
        <dbReference type="ARBA" id="ARBA00023288"/>
    </source>
</evidence>
<dbReference type="PRINTS" id="PR01480">
    <property type="entry name" value="NEUROTENSN1R"/>
</dbReference>
<keyword evidence="11" id="KW-0449">Lipoprotein</keyword>
<keyword evidence="6 14" id="KW-0472">Membrane</keyword>
<feature type="transmembrane region" description="Helical" evidence="14">
    <location>
        <begin position="188"/>
        <end position="205"/>
    </location>
</feature>
<dbReference type="PRINTS" id="PR00237">
    <property type="entry name" value="GPCRRHODOPSN"/>
</dbReference>
<evidence type="ECO:0000256" key="4">
    <source>
        <dbReference type="ARBA" id="ARBA00022989"/>
    </source>
</evidence>
<evidence type="ECO:0000259" key="15">
    <source>
        <dbReference type="PROSITE" id="PS50262"/>
    </source>
</evidence>
<comment type="caution">
    <text evidence="16">The sequence shown here is derived from an EMBL/GenBank/DDBJ whole genome shotgun (WGS) entry which is preliminary data.</text>
</comment>
<evidence type="ECO:0000256" key="6">
    <source>
        <dbReference type="ARBA" id="ARBA00023136"/>
    </source>
</evidence>
<dbReference type="PANTHER" id="PTHR24243">
    <property type="entry name" value="G-PROTEIN COUPLED RECEPTOR"/>
    <property type="match status" value="1"/>
</dbReference>
<dbReference type="Gene3D" id="1.20.1070.10">
    <property type="entry name" value="Rhodopsin 7-helix transmembrane proteins"/>
    <property type="match status" value="1"/>
</dbReference>
<dbReference type="PROSITE" id="PS00237">
    <property type="entry name" value="G_PROTEIN_RECEP_F1_1"/>
    <property type="match status" value="1"/>
</dbReference>
<keyword evidence="4 14" id="KW-1133">Transmembrane helix</keyword>
<proteinExistence type="inferred from homology"/>
<evidence type="ECO:0000256" key="9">
    <source>
        <dbReference type="ARBA" id="ARBA00023170"/>
    </source>
</evidence>
<dbReference type="PANTHER" id="PTHR24243:SF9">
    <property type="entry name" value="NEUROTENSIN RECEPTOR TYPE 1"/>
    <property type="match status" value="1"/>
</dbReference>
<keyword evidence="10 12" id="KW-0807">Transducer</keyword>
<evidence type="ECO:0000256" key="2">
    <source>
        <dbReference type="ARBA" id="ARBA00022475"/>
    </source>
</evidence>
<dbReference type="PROSITE" id="PS50262">
    <property type="entry name" value="G_PROTEIN_RECEP_F1_2"/>
    <property type="match status" value="1"/>
</dbReference>
<dbReference type="Pfam" id="PF00001">
    <property type="entry name" value="7tm_1"/>
    <property type="match status" value="1"/>
</dbReference>
<dbReference type="PRINTS" id="PR01479">
    <property type="entry name" value="NEUROTENSINR"/>
</dbReference>
<evidence type="ECO:0000256" key="10">
    <source>
        <dbReference type="ARBA" id="ARBA00023224"/>
    </source>
</evidence>
<evidence type="ECO:0000256" key="3">
    <source>
        <dbReference type="ARBA" id="ARBA00022692"/>
    </source>
</evidence>
<comment type="subcellular location">
    <subcellularLocation>
        <location evidence="1">Cell membrane</location>
        <topology evidence="1">Multi-pass membrane protein</topology>
    </subcellularLocation>
</comment>
<accession>A0ABQ9VLS0</accession>
<dbReference type="InterPro" id="IPR003985">
    <property type="entry name" value="NT1_rcpt"/>
</dbReference>
<keyword evidence="8" id="KW-1015">Disulfide bond</keyword>
<comment type="similarity">
    <text evidence="12">Belongs to the G-protein coupled receptor 1 family.</text>
</comment>
<keyword evidence="5 12" id="KW-0297">G-protein coupled receptor</keyword>
<evidence type="ECO:0000313" key="17">
    <source>
        <dbReference type="Proteomes" id="UP001266305"/>
    </source>
</evidence>
<name>A0ABQ9VLS0_SAGOE</name>
<dbReference type="SUPFAM" id="SSF81321">
    <property type="entry name" value="Family A G protein-coupled receptor-like"/>
    <property type="match status" value="1"/>
</dbReference>
<keyword evidence="7" id="KW-0564">Palmitate</keyword>
<feature type="domain" description="G-protein coupled receptors family 1 profile" evidence="15">
    <location>
        <begin position="80"/>
        <end position="224"/>
    </location>
</feature>
<keyword evidence="9 12" id="KW-0675">Receptor</keyword>
<evidence type="ECO:0000256" key="8">
    <source>
        <dbReference type="ARBA" id="ARBA00023157"/>
    </source>
</evidence>
<keyword evidence="17" id="KW-1185">Reference proteome</keyword>
<feature type="transmembrane region" description="Helical" evidence="14">
    <location>
        <begin position="68"/>
        <end position="89"/>
    </location>
</feature>
<dbReference type="Proteomes" id="UP001266305">
    <property type="component" value="Unassembled WGS sequence"/>
</dbReference>
<reference evidence="16 17" key="1">
    <citation type="submission" date="2023-05" db="EMBL/GenBank/DDBJ databases">
        <title>B98-5 Cell Line De Novo Hybrid Assembly: An Optical Mapping Approach.</title>
        <authorList>
            <person name="Kananen K."/>
            <person name="Auerbach J.A."/>
            <person name="Kautto E."/>
            <person name="Blachly J.S."/>
        </authorList>
    </citation>
    <scope>NUCLEOTIDE SEQUENCE [LARGE SCALE GENOMIC DNA]</scope>
    <source>
        <strain evidence="16">B95-8</strain>
        <tissue evidence="16">Cell line</tissue>
    </source>
</reference>
<dbReference type="InterPro" id="IPR017452">
    <property type="entry name" value="GPCR_Rhodpsn_7TM"/>
</dbReference>
<gene>
    <name evidence="16" type="primary">NTSR1</name>
    <name evidence="16" type="ORF">P7K49_010059</name>
</gene>
<evidence type="ECO:0000256" key="1">
    <source>
        <dbReference type="ARBA" id="ARBA00004651"/>
    </source>
</evidence>
<feature type="transmembrane region" description="Helical" evidence="14">
    <location>
        <begin position="101"/>
        <end position="120"/>
    </location>
</feature>
<keyword evidence="3 12" id="KW-0812">Transmembrane</keyword>
<organism evidence="16 17">
    <name type="scientific">Saguinus oedipus</name>
    <name type="common">Cotton-top tamarin</name>
    <name type="synonym">Oedipomidas oedipus</name>
    <dbReference type="NCBI Taxonomy" id="9490"/>
    <lineage>
        <taxon>Eukaryota</taxon>
        <taxon>Metazoa</taxon>
        <taxon>Chordata</taxon>
        <taxon>Craniata</taxon>
        <taxon>Vertebrata</taxon>
        <taxon>Euteleostomi</taxon>
        <taxon>Mammalia</taxon>
        <taxon>Eutheria</taxon>
        <taxon>Euarchontoglires</taxon>
        <taxon>Primates</taxon>
        <taxon>Haplorrhini</taxon>
        <taxon>Platyrrhini</taxon>
        <taxon>Cebidae</taxon>
        <taxon>Callitrichinae</taxon>
        <taxon>Saguinus</taxon>
    </lineage>
</organism>
<sequence>MRLNSSTPGAPGAPAADPFQRAQAGLEAALRIPGFGNGSGNASERVLAAPSSHLDVNTDIYSKALVTAVYLALFAVGTVGNAVTAFTLARKKSLQSLQSTVHYHLGSLALSDLLTLLLAMPVELYNFIWVHHPWAFGDAGCRGYYFVRDACTYATALNVASLSVERYLAICHPFKAKTLMSRSRTKKFISAIWLASGLLAVPMLFTMGQQNRSADGQHPGGLVCTPTIHTATVKTVIQVSMGDHPPEPPLFPKRSASGLPSGVHGGAPGAAATQPFRRWAVEGSALSLLTQEVPLLRHPLRPLPWQKARSSQACNPQKQPQNTGV</sequence>
<evidence type="ECO:0000313" key="16">
    <source>
        <dbReference type="EMBL" id="KAK2110313.1"/>
    </source>
</evidence>
<feature type="region of interest" description="Disordered" evidence="13">
    <location>
        <begin position="242"/>
        <end position="270"/>
    </location>
</feature>
<dbReference type="InterPro" id="IPR003984">
    <property type="entry name" value="NT_rcpt"/>
</dbReference>
<dbReference type="EMBL" id="JASSZA010000005">
    <property type="protein sequence ID" value="KAK2110313.1"/>
    <property type="molecule type" value="Genomic_DNA"/>
</dbReference>
<dbReference type="InterPro" id="IPR000276">
    <property type="entry name" value="GPCR_Rhodpsn"/>
</dbReference>
<evidence type="ECO:0000256" key="14">
    <source>
        <dbReference type="SAM" id="Phobius"/>
    </source>
</evidence>
<keyword evidence="2" id="KW-1003">Cell membrane</keyword>
<evidence type="ECO:0000256" key="5">
    <source>
        <dbReference type="ARBA" id="ARBA00023040"/>
    </source>
</evidence>